<gene>
    <name evidence="1" type="ORF">L798_11776</name>
</gene>
<name>A0A067QXL1_ZOONE</name>
<dbReference type="PANTHER" id="PTHR22442">
    <property type="match status" value="1"/>
</dbReference>
<dbReference type="PANTHER" id="PTHR22442:SF10">
    <property type="entry name" value="N-ACETYLTRANSFERASE, GNAT FAMILY-RELATED"/>
    <property type="match status" value="1"/>
</dbReference>
<dbReference type="STRING" id="136037.A0A067QXL1"/>
<dbReference type="AlphaFoldDB" id="A0A067QXL1"/>
<reference evidence="1 2" key="1">
    <citation type="journal article" date="2014" name="Nat. Commun.">
        <title>Molecular traces of alternative social organization in a termite genome.</title>
        <authorList>
            <person name="Terrapon N."/>
            <person name="Li C."/>
            <person name="Robertson H.M."/>
            <person name="Ji L."/>
            <person name="Meng X."/>
            <person name="Booth W."/>
            <person name="Chen Z."/>
            <person name="Childers C.P."/>
            <person name="Glastad K.M."/>
            <person name="Gokhale K."/>
            <person name="Gowin J."/>
            <person name="Gronenberg W."/>
            <person name="Hermansen R.A."/>
            <person name="Hu H."/>
            <person name="Hunt B.G."/>
            <person name="Huylmans A.K."/>
            <person name="Khalil S.M."/>
            <person name="Mitchell R.D."/>
            <person name="Munoz-Torres M.C."/>
            <person name="Mustard J.A."/>
            <person name="Pan H."/>
            <person name="Reese J.T."/>
            <person name="Scharf M.E."/>
            <person name="Sun F."/>
            <person name="Vogel H."/>
            <person name="Xiao J."/>
            <person name="Yang W."/>
            <person name="Yang Z."/>
            <person name="Yang Z."/>
            <person name="Zhou J."/>
            <person name="Zhu J."/>
            <person name="Brent C.S."/>
            <person name="Elsik C.G."/>
            <person name="Goodisman M.A."/>
            <person name="Liberles D.A."/>
            <person name="Roe R.M."/>
            <person name="Vargo E.L."/>
            <person name="Vilcinskas A."/>
            <person name="Wang J."/>
            <person name="Bornberg-Bauer E."/>
            <person name="Korb J."/>
            <person name="Zhang G."/>
            <person name="Liebig J."/>
        </authorList>
    </citation>
    <scope>NUCLEOTIDE SEQUENCE [LARGE SCALE GENOMIC DNA]</scope>
    <source>
        <tissue evidence="1">Whole organism</tissue>
    </source>
</reference>
<keyword evidence="2" id="KW-1185">Reference proteome</keyword>
<accession>A0A067QXL1</accession>
<evidence type="ECO:0000313" key="2">
    <source>
        <dbReference type="Proteomes" id="UP000027135"/>
    </source>
</evidence>
<protein>
    <recommendedName>
        <fullName evidence="3">N-acetyltransferase domain-containing protein</fullName>
    </recommendedName>
</protein>
<dbReference type="InterPro" id="IPR029625">
    <property type="entry name" value="FAM169"/>
</dbReference>
<dbReference type="InParanoid" id="A0A067QXL1"/>
<dbReference type="OMA" id="SWWPTED"/>
<evidence type="ECO:0008006" key="3">
    <source>
        <dbReference type="Google" id="ProtNLM"/>
    </source>
</evidence>
<sequence>MQCSRCSHLMSISNEHIADMHLGYSVTVKQLNCSSCNNCVALGFNDTWCTPQDILADERERNGWFEVSTPRDRVVYYTLSQVIYREFEVPDGEQGEAIFDQPDPTDIIMVLWLKGQAIGFYTIKPKGSLVEETMEHYAMHTLDTAYVWSVKRRQGYGMGMLQNITSSYPGKDIGFSKPISFSMWKVLRKYLQHNADYRNKFWEIEGTGGEGNQKLIWYAIRLQDKEKESNT</sequence>
<dbReference type="EMBL" id="KK852898">
    <property type="protein sequence ID" value="KDR14138.1"/>
    <property type="molecule type" value="Genomic_DNA"/>
</dbReference>
<organism evidence="1 2">
    <name type="scientific">Zootermopsis nevadensis</name>
    <name type="common">Dampwood termite</name>
    <dbReference type="NCBI Taxonomy" id="136037"/>
    <lineage>
        <taxon>Eukaryota</taxon>
        <taxon>Metazoa</taxon>
        <taxon>Ecdysozoa</taxon>
        <taxon>Arthropoda</taxon>
        <taxon>Hexapoda</taxon>
        <taxon>Insecta</taxon>
        <taxon>Pterygota</taxon>
        <taxon>Neoptera</taxon>
        <taxon>Polyneoptera</taxon>
        <taxon>Dictyoptera</taxon>
        <taxon>Blattodea</taxon>
        <taxon>Blattoidea</taxon>
        <taxon>Termitoidae</taxon>
        <taxon>Termopsidae</taxon>
        <taxon>Zootermopsis</taxon>
    </lineage>
</organism>
<dbReference type="Proteomes" id="UP000027135">
    <property type="component" value="Unassembled WGS sequence"/>
</dbReference>
<proteinExistence type="predicted"/>
<evidence type="ECO:0000313" key="1">
    <source>
        <dbReference type="EMBL" id="KDR14138.1"/>
    </source>
</evidence>
<dbReference type="eggNOG" id="ENOG502S058">
    <property type="taxonomic scope" value="Eukaryota"/>
</dbReference>